<dbReference type="GO" id="GO:0046982">
    <property type="term" value="F:protein heterodimerization activity"/>
    <property type="evidence" value="ECO:0007669"/>
    <property type="project" value="InterPro"/>
</dbReference>
<sequence length="135" mass="15120">MAPRKKTAQPKKAPQVRIYSTCFGTRVTTVPPVVHRKKPRGSVAEKEVKMYQKSTENLIPKAAFARLVKELAQDYMTPLVFRKDAIDAIQEAAETFIVDLFRKSLIIAKRGNRATITPDDMKTVLAVMGLSEDNS</sequence>
<dbReference type="Proteomes" id="UP000008068">
    <property type="component" value="Unassembled WGS sequence"/>
</dbReference>
<dbReference type="AlphaFoldDB" id="G0NE37"/>
<dbReference type="HOGENOM" id="CLU_1887577_0_0_1"/>
<dbReference type="STRING" id="135651.G0NE37"/>
<gene>
    <name evidence="3" type="ORF">CAEBREN_07423</name>
</gene>
<dbReference type="OrthoDB" id="4025405at2759"/>
<evidence type="ECO:0000313" key="3">
    <source>
        <dbReference type="EMBL" id="EGT58667.1"/>
    </source>
</evidence>
<dbReference type="InParanoid" id="G0NE37"/>
<dbReference type="SMART" id="SM00428">
    <property type="entry name" value="H3"/>
    <property type="match status" value="1"/>
</dbReference>
<dbReference type="InterPro" id="IPR000164">
    <property type="entry name" value="Histone_H3/CENP-A"/>
</dbReference>
<reference evidence="4" key="1">
    <citation type="submission" date="2011-07" db="EMBL/GenBank/DDBJ databases">
        <authorList>
            <consortium name="Caenorhabditis brenneri Sequencing and Analysis Consortium"/>
            <person name="Wilson R.K."/>
        </authorList>
    </citation>
    <scope>NUCLEOTIDE SEQUENCE [LARGE SCALE GENOMIC DNA]</scope>
    <source>
        <strain evidence="4">PB2801</strain>
    </source>
</reference>
<dbReference type="PANTHER" id="PTHR11426">
    <property type="entry name" value="HISTONE H3"/>
    <property type="match status" value="1"/>
</dbReference>
<dbReference type="Gene3D" id="1.10.20.10">
    <property type="entry name" value="Histone, subunit A"/>
    <property type="match status" value="1"/>
</dbReference>
<evidence type="ECO:0000259" key="2">
    <source>
        <dbReference type="Pfam" id="PF00125"/>
    </source>
</evidence>
<comment type="similarity">
    <text evidence="1">Belongs to the histone H3 family.</text>
</comment>
<dbReference type="InterPro" id="IPR009072">
    <property type="entry name" value="Histone-fold"/>
</dbReference>
<organism evidence="4">
    <name type="scientific">Caenorhabditis brenneri</name>
    <name type="common">Nematode worm</name>
    <dbReference type="NCBI Taxonomy" id="135651"/>
    <lineage>
        <taxon>Eukaryota</taxon>
        <taxon>Metazoa</taxon>
        <taxon>Ecdysozoa</taxon>
        <taxon>Nematoda</taxon>
        <taxon>Chromadorea</taxon>
        <taxon>Rhabditida</taxon>
        <taxon>Rhabditina</taxon>
        <taxon>Rhabditomorpha</taxon>
        <taxon>Rhabditoidea</taxon>
        <taxon>Rhabditidae</taxon>
        <taxon>Peloderinae</taxon>
        <taxon>Caenorhabditis</taxon>
    </lineage>
</organism>
<dbReference type="eggNOG" id="KOG1745">
    <property type="taxonomic scope" value="Eukaryota"/>
</dbReference>
<evidence type="ECO:0000256" key="1">
    <source>
        <dbReference type="ARBA" id="ARBA00010343"/>
    </source>
</evidence>
<accession>G0NE37</accession>
<dbReference type="GO" id="GO:0030527">
    <property type="term" value="F:structural constituent of chromatin"/>
    <property type="evidence" value="ECO:0007669"/>
    <property type="project" value="InterPro"/>
</dbReference>
<name>G0NE37_CAEBE</name>
<dbReference type="Pfam" id="PF00125">
    <property type="entry name" value="Histone"/>
    <property type="match status" value="1"/>
</dbReference>
<dbReference type="GO" id="GO:0000786">
    <property type="term" value="C:nucleosome"/>
    <property type="evidence" value="ECO:0007669"/>
    <property type="project" value="InterPro"/>
</dbReference>
<dbReference type="GO" id="GO:0003677">
    <property type="term" value="F:DNA binding"/>
    <property type="evidence" value="ECO:0007669"/>
    <property type="project" value="InterPro"/>
</dbReference>
<proteinExistence type="inferred from homology"/>
<keyword evidence="4" id="KW-1185">Reference proteome</keyword>
<dbReference type="SUPFAM" id="SSF47113">
    <property type="entry name" value="Histone-fold"/>
    <property type="match status" value="1"/>
</dbReference>
<dbReference type="InterPro" id="IPR007125">
    <property type="entry name" value="H2A/H2B/H3"/>
</dbReference>
<protein>
    <recommendedName>
        <fullName evidence="2">Core Histone H2A/H2B/H3 domain-containing protein</fullName>
    </recommendedName>
</protein>
<feature type="domain" description="Core Histone H2A/H2B/H3" evidence="2">
    <location>
        <begin position="41"/>
        <end position="124"/>
    </location>
</feature>
<dbReference type="EMBL" id="GL379871">
    <property type="protein sequence ID" value="EGT58667.1"/>
    <property type="molecule type" value="Genomic_DNA"/>
</dbReference>
<evidence type="ECO:0000313" key="4">
    <source>
        <dbReference type="Proteomes" id="UP000008068"/>
    </source>
</evidence>